<gene>
    <name evidence="1" type="ORF">Godav_022401</name>
</gene>
<evidence type="ECO:0000313" key="2">
    <source>
        <dbReference type="Proteomes" id="UP000593561"/>
    </source>
</evidence>
<dbReference type="Proteomes" id="UP000593561">
    <property type="component" value="Unassembled WGS sequence"/>
</dbReference>
<accession>A0A7J8TIV8</accession>
<reference evidence="1 2" key="1">
    <citation type="journal article" date="2019" name="Genome Biol. Evol.">
        <title>Insights into the evolution of the New World diploid cottons (Gossypium, subgenus Houzingenia) based on genome sequencing.</title>
        <authorList>
            <person name="Grover C.E."/>
            <person name="Arick M.A. 2nd"/>
            <person name="Thrash A."/>
            <person name="Conover J.L."/>
            <person name="Sanders W.S."/>
            <person name="Peterson D.G."/>
            <person name="Frelichowski J.E."/>
            <person name="Scheffler J.A."/>
            <person name="Scheffler B.E."/>
            <person name="Wendel J.F."/>
        </authorList>
    </citation>
    <scope>NUCLEOTIDE SEQUENCE [LARGE SCALE GENOMIC DNA]</scope>
    <source>
        <strain evidence="1">27</strain>
        <tissue evidence="1">Leaf</tissue>
    </source>
</reference>
<protein>
    <submittedName>
        <fullName evidence="1">Uncharacterized protein</fullName>
    </submittedName>
</protein>
<dbReference type="EMBL" id="JABFAC010249825">
    <property type="protein sequence ID" value="MBA0638064.1"/>
    <property type="molecule type" value="Genomic_DNA"/>
</dbReference>
<evidence type="ECO:0000313" key="1">
    <source>
        <dbReference type="EMBL" id="MBA0638064.1"/>
    </source>
</evidence>
<sequence length="64" mass="7349">MLHFVFGPMPRPIPFKRSSLRLSCDNMSPHKFKDYSVVKMDIDVRVANATVYVIEVLPPKGQPF</sequence>
<proteinExistence type="predicted"/>
<dbReference type="AlphaFoldDB" id="A0A7J8TIV8"/>
<keyword evidence="2" id="KW-1185">Reference proteome</keyword>
<comment type="caution">
    <text evidence="1">The sequence shown here is derived from an EMBL/GenBank/DDBJ whole genome shotgun (WGS) entry which is preliminary data.</text>
</comment>
<organism evidence="1 2">
    <name type="scientific">Gossypium davidsonii</name>
    <name type="common">Davidson's cotton</name>
    <name type="synonym">Gossypium klotzschianum subsp. davidsonii</name>
    <dbReference type="NCBI Taxonomy" id="34287"/>
    <lineage>
        <taxon>Eukaryota</taxon>
        <taxon>Viridiplantae</taxon>
        <taxon>Streptophyta</taxon>
        <taxon>Embryophyta</taxon>
        <taxon>Tracheophyta</taxon>
        <taxon>Spermatophyta</taxon>
        <taxon>Magnoliopsida</taxon>
        <taxon>eudicotyledons</taxon>
        <taxon>Gunneridae</taxon>
        <taxon>Pentapetalae</taxon>
        <taxon>rosids</taxon>
        <taxon>malvids</taxon>
        <taxon>Malvales</taxon>
        <taxon>Malvaceae</taxon>
        <taxon>Malvoideae</taxon>
        <taxon>Gossypium</taxon>
    </lineage>
</organism>
<name>A0A7J8TIV8_GOSDV</name>